<reference evidence="1 2" key="1">
    <citation type="submission" date="2022-04" db="EMBL/GenBank/DDBJ databases">
        <title>Genome sequence of C. roseum typestrain.</title>
        <authorList>
            <person name="Poehlein A."/>
            <person name="Schoch T."/>
            <person name="Duerre P."/>
            <person name="Daniel R."/>
        </authorList>
    </citation>
    <scope>NUCLEOTIDE SEQUENCE [LARGE SCALE GENOMIC DNA]</scope>
    <source>
        <strain evidence="1 2">DSM 7320</strain>
    </source>
</reference>
<gene>
    <name evidence="1" type="ORF">CROST_016230</name>
</gene>
<dbReference type="EMBL" id="CP096983">
    <property type="protein sequence ID" value="URZ10907.1"/>
    <property type="molecule type" value="Genomic_DNA"/>
</dbReference>
<name>A0A1S8LD88_9CLOT</name>
<evidence type="ECO:0000313" key="1">
    <source>
        <dbReference type="EMBL" id="URZ10907.1"/>
    </source>
</evidence>
<dbReference type="GO" id="GO:0003677">
    <property type="term" value="F:DNA binding"/>
    <property type="evidence" value="ECO:0007669"/>
    <property type="project" value="InterPro"/>
</dbReference>
<dbReference type="InterPro" id="IPR001387">
    <property type="entry name" value="Cro/C1-type_HTH"/>
</dbReference>
<sequence>MGFKELREAKGLTIEKAAQLIGVYPQAIYRYETKKRVPTKKVLKKMYSVYECTDTQLGEAIVSNVKD</sequence>
<dbReference type="KEGG" id="crw:CROST_016230"/>
<dbReference type="Proteomes" id="UP000190951">
    <property type="component" value="Chromosome"/>
</dbReference>
<dbReference type="InterPro" id="IPR010982">
    <property type="entry name" value="Lambda_DNA-bd_dom_sf"/>
</dbReference>
<organism evidence="1 2">
    <name type="scientific">Clostridium felsineum</name>
    <dbReference type="NCBI Taxonomy" id="36839"/>
    <lineage>
        <taxon>Bacteria</taxon>
        <taxon>Bacillati</taxon>
        <taxon>Bacillota</taxon>
        <taxon>Clostridia</taxon>
        <taxon>Eubacteriales</taxon>
        <taxon>Clostridiaceae</taxon>
        <taxon>Clostridium</taxon>
    </lineage>
</organism>
<dbReference type="Gene3D" id="1.10.260.40">
    <property type="entry name" value="lambda repressor-like DNA-binding domains"/>
    <property type="match status" value="1"/>
</dbReference>
<dbReference type="RefSeq" id="WP_077835408.1">
    <property type="nucleotide sequence ID" value="NZ_CP096983.1"/>
</dbReference>
<proteinExistence type="predicted"/>
<dbReference type="PROSITE" id="PS50943">
    <property type="entry name" value="HTH_CROC1"/>
    <property type="match status" value="1"/>
</dbReference>
<dbReference type="SUPFAM" id="SSF47413">
    <property type="entry name" value="lambda repressor-like DNA-binding domains"/>
    <property type="match status" value="1"/>
</dbReference>
<keyword evidence="2" id="KW-1185">Reference proteome</keyword>
<dbReference type="AlphaFoldDB" id="A0A1S8LD88"/>
<dbReference type="SMART" id="SM00530">
    <property type="entry name" value="HTH_XRE"/>
    <property type="match status" value="1"/>
</dbReference>
<dbReference type="STRING" id="84029.CROST_10910"/>
<dbReference type="CDD" id="cd00093">
    <property type="entry name" value="HTH_XRE"/>
    <property type="match status" value="1"/>
</dbReference>
<protein>
    <submittedName>
        <fullName evidence="1">Uncharacterized protein</fullName>
    </submittedName>
</protein>
<evidence type="ECO:0000313" key="2">
    <source>
        <dbReference type="Proteomes" id="UP000190951"/>
    </source>
</evidence>
<dbReference type="Pfam" id="PF01381">
    <property type="entry name" value="HTH_3"/>
    <property type="match status" value="1"/>
</dbReference>
<accession>A0A1S8LD88</accession>